<dbReference type="InterPro" id="IPR016032">
    <property type="entry name" value="Sig_transdc_resp-reg_C-effctor"/>
</dbReference>
<proteinExistence type="inferred from homology"/>
<organism evidence="8 9">
    <name type="scientific">Streptomyces griseus subsp. griseus (strain JCM 4626 / CBS 651.72 / NBRC 13350 / KCC S-0626 / ISP 5235)</name>
    <dbReference type="NCBI Taxonomy" id="455632"/>
    <lineage>
        <taxon>Bacteria</taxon>
        <taxon>Bacillati</taxon>
        <taxon>Actinomycetota</taxon>
        <taxon>Actinomycetes</taxon>
        <taxon>Kitasatosporales</taxon>
        <taxon>Streptomycetaceae</taxon>
        <taxon>Streptomyces</taxon>
    </lineage>
</organism>
<dbReference type="InterPro" id="IPR011990">
    <property type="entry name" value="TPR-like_helical_dom_sf"/>
</dbReference>
<evidence type="ECO:0000256" key="2">
    <source>
        <dbReference type="ARBA" id="ARBA00023012"/>
    </source>
</evidence>
<dbReference type="CDD" id="cd15831">
    <property type="entry name" value="BTAD"/>
    <property type="match status" value="1"/>
</dbReference>
<feature type="repeat" description="TPR" evidence="4">
    <location>
        <begin position="864"/>
        <end position="897"/>
    </location>
</feature>
<dbReference type="Gene3D" id="1.25.40.10">
    <property type="entry name" value="Tetratricopeptide repeat domain"/>
    <property type="match status" value="2"/>
</dbReference>
<sequence>MRYGVLGPLAVWDAEGRPVRVPEAKVRALLANLLVHGGGPVPADRLIDDLWPSCPPGDSANTLQTKVSQLRRVLGRERVVREPAGYRLLLADDGRDGRDGNSVVDSVDALEFQELAERARAHREPSVRAELFAGALALWRGPAYADVAESLFARGEITRLEELRLNVVEEHAEARLSRGEHTALAAELGALVDLHPLRERLRTTHMRALYRAGRQGDALGSFQDLRRRLAEELGASPGPEASALHEAILRQETRLATPAVGSPSSRTNLPAPLTELIGRREAADQLLARLAPGGDTRLVTLTGLGGVGKTRLAVAAARDASGRFADGVWLVELAGLAATATPDDIAERVITTLGLCDTAASEPDLDDLVGWLCRAVADRRLLVLLDNCEHLVEPVAVLAGAVLSAVPAAHLLLTSQEPLDIPGEVVHPVPPLTLPDPTDPRTIAQAGAVELFVRRAAAAAPGFVLDADNAEAVAAVCRRLDGIPLALELVASRLRTLSPHELAARLDDRFARPDVRVRGLPERQRTLRGMLDWSWQLLTEDERAVLRRLVVCADGCVMASAQAVCADAGLGAGRIPDLLSRLVDRSLVVREGDRFRLLESVAAYGAERLAEAAEETVVQARFVRHCAELAERESERLRGPDQRRGLEVLDAETVNLRRALDLAVTRDAAAYAVRLVNAQAWYWFLRGRLTEARRSLRTALAAGGGADPAARAAARAWLAGIELRTAEPGAEAAPTGGDPTEGVGDPVLRARLQWFVGTGLTGGGHHGDGRRLVEAGLAGARAARDRWGEAAALVELAGHAPGGDASAELGAALFVEAGDRWGRLRATRALALAAERGGDRERAERLHREGLLMAEELGLWTEVVEALIRLGGSALAGGRAERATELYERALSVSAERAHSVGEIRAEVGLGQAARLRGDLVTAGRHLNRARAKSHASGHAARAEAALAEPHPPPRA</sequence>
<evidence type="ECO:0000313" key="9">
    <source>
        <dbReference type="Proteomes" id="UP000001685"/>
    </source>
</evidence>
<dbReference type="SUPFAM" id="SSF52540">
    <property type="entry name" value="P-loop containing nucleoside triphosphate hydrolases"/>
    <property type="match status" value="1"/>
</dbReference>
<keyword evidence="4" id="KW-0802">TPR repeat</keyword>
<dbReference type="GO" id="GO:0043531">
    <property type="term" value="F:ADP binding"/>
    <property type="evidence" value="ECO:0007669"/>
    <property type="project" value="InterPro"/>
</dbReference>
<dbReference type="Proteomes" id="UP000001685">
    <property type="component" value="Chromosome"/>
</dbReference>
<dbReference type="InterPro" id="IPR019734">
    <property type="entry name" value="TPR_rpt"/>
</dbReference>
<gene>
    <name evidence="8" type="ordered locus">SGR_3033</name>
</gene>
<dbReference type="InterPro" id="IPR036388">
    <property type="entry name" value="WH-like_DNA-bd_sf"/>
</dbReference>
<accession>B1W568</accession>
<evidence type="ECO:0000259" key="7">
    <source>
        <dbReference type="PROSITE" id="PS51755"/>
    </source>
</evidence>
<dbReference type="Gene3D" id="1.10.10.10">
    <property type="entry name" value="Winged helix-like DNA-binding domain superfamily/Winged helix DNA-binding domain"/>
    <property type="match status" value="1"/>
</dbReference>
<evidence type="ECO:0000256" key="4">
    <source>
        <dbReference type="PROSITE-ProRule" id="PRU00339"/>
    </source>
</evidence>
<dbReference type="EMBL" id="AP009493">
    <property type="protein sequence ID" value="BAG19862.1"/>
    <property type="molecule type" value="Genomic_DNA"/>
</dbReference>
<dbReference type="RefSeq" id="WP_012379595.1">
    <property type="nucleotide sequence ID" value="NC_010572.1"/>
</dbReference>
<keyword evidence="3 5" id="KW-0238">DNA-binding</keyword>
<dbReference type="PANTHER" id="PTHR47691">
    <property type="entry name" value="REGULATOR-RELATED"/>
    <property type="match status" value="1"/>
</dbReference>
<dbReference type="PROSITE" id="PS50005">
    <property type="entry name" value="TPR"/>
    <property type="match status" value="1"/>
</dbReference>
<dbReference type="eggNOG" id="COG3903">
    <property type="taxonomic scope" value="Bacteria"/>
</dbReference>
<dbReference type="GO" id="GO:0006355">
    <property type="term" value="P:regulation of DNA-templated transcription"/>
    <property type="evidence" value="ECO:0007669"/>
    <property type="project" value="InterPro"/>
</dbReference>
<comment type="similarity">
    <text evidence="1">Belongs to the AfsR/DnrI/RedD regulatory family.</text>
</comment>
<dbReference type="InterPro" id="IPR001867">
    <property type="entry name" value="OmpR/PhoB-type_DNA-bd"/>
</dbReference>
<dbReference type="GO" id="GO:0000160">
    <property type="term" value="P:phosphorelay signal transduction system"/>
    <property type="evidence" value="ECO:0007669"/>
    <property type="project" value="UniProtKB-KW"/>
</dbReference>
<evidence type="ECO:0000256" key="1">
    <source>
        <dbReference type="ARBA" id="ARBA00005820"/>
    </source>
</evidence>
<dbReference type="SUPFAM" id="SSF46894">
    <property type="entry name" value="C-terminal effector domain of the bipartite response regulators"/>
    <property type="match status" value="1"/>
</dbReference>
<dbReference type="eggNOG" id="COG3629">
    <property type="taxonomic scope" value="Bacteria"/>
</dbReference>
<dbReference type="HOGENOM" id="CLU_004665_1_3_11"/>
<feature type="domain" description="OmpR/PhoB-type" evidence="7">
    <location>
        <begin position="1"/>
        <end position="90"/>
    </location>
</feature>
<dbReference type="SMART" id="SM00862">
    <property type="entry name" value="Trans_reg_C"/>
    <property type="match status" value="1"/>
</dbReference>
<dbReference type="SUPFAM" id="SSF48452">
    <property type="entry name" value="TPR-like"/>
    <property type="match status" value="2"/>
</dbReference>
<dbReference type="GO" id="GO:0003677">
    <property type="term" value="F:DNA binding"/>
    <property type="evidence" value="ECO:0007669"/>
    <property type="project" value="UniProtKB-UniRule"/>
</dbReference>
<dbReference type="SMART" id="SM01043">
    <property type="entry name" value="BTAD"/>
    <property type="match status" value="1"/>
</dbReference>
<dbReference type="PRINTS" id="PR00364">
    <property type="entry name" value="DISEASERSIST"/>
</dbReference>
<evidence type="ECO:0000313" key="8">
    <source>
        <dbReference type="EMBL" id="BAG19862.1"/>
    </source>
</evidence>
<dbReference type="InterPro" id="IPR027417">
    <property type="entry name" value="P-loop_NTPase"/>
</dbReference>
<keyword evidence="2" id="KW-0902">Two-component regulatory system</keyword>
<dbReference type="KEGG" id="sgr:SGR_3033"/>
<dbReference type="Pfam" id="PF03704">
    <property type="entry name" value="BTAD"/>
    <property type="match status" value="1"/>
</dbReference>
<dbReference type="PATRIC" id="fig|455632.4.peg.3095"/>
<protein>
    <submittedName>
        <fullName evidence="8">AfsR-like transcriptional regulator</fullName>
    </submittedName>
</protein>
<feature type="DNA-binding region" description="OmpR/PhoB-type" evidence="5">
    <location>
        <begin position="1"/>
        <end position="90"/>
    </location>
</feature>
<dbReference type="InterPro" id="IPR002182">
    <property type="entry name" value="NB-ARC"/>
</dbReference>
<name>B1W568_STRGG</name>
<evidence type="ECO:0000256" key="5">
    <source>
        <dbReference type="PROSITE-ProRule" id="PRU01091"/>
    </source>
</evidence>
<dbReference type="PROSITE" id="PS51755">
    <property type="entry name" value="OMPR_PHOB"/>
    <property type="match status" value="1"/>
</dbReference>
<dbReference type="Pfam" id="PF00931">
    <property type="entry name" value="NB-ARC"/>
    <property type="match status" value="1"/>
</dbReference>
<evidence type="ECO:0000256" key="6">
    <source>
        <dbReference type="SAM" id="MobiDB-lite"/>
    </source>
</evidence>
<dbReference type="InterPro" id="IPR005158">
    <property type="entry name" value="BTAD"/>
</dbReference>
<evidence type="ECO:0000256" key="3">
    <source>
        <dbReference type="ARBA" id="ARBA00023125"/>
    </source>
</evidence>
<dbReference type="AlphaFoldDB" id="B1W568"/>
<dbReference type="PANTHER" id="PTHR47691:SF3">
    <property type="entry name" value="HTH-TYPE TRANSCRIPTIONAL REGULATOR RV0890C-RELATED"/>
    <property type="match status" value="1"/>
</dbReference>
<reference evidence="9" key="1">
    <citation type="journal article" date="2008" name="J. Bacteriol.">
        <title>Genome sequence of the streptomycin-producing microorganism Streptomyces griseus IFO 13350.</title>
        <authorList>
            <person name="Ohnishi Y."/>
            <person name="Ishikawa J."/>
            <person name="Hara H."/>
            <person name="Suzuki H."/>
            <person name="Ikenoya M."/>
            <person name="Ikeda H."/>
            <person name="Yamashita A."/>
            <person name="Hattori M."/>
            <person name="Horinouchi S."/>
        </authorList>
    </citation>
    <scope>NUCLEOTIDE SEQUENCE [LARGE SCALE GENOMIC DNA]</scope>
    <source>
        <strain evidence="9">JCM 4626 / NBRC 13350</strain>
    </source>
</reference>
<feature type="region of interest" description="Disordered" evidence="6">
    <location>
        <begin position="930"/>
        <end position="956"/>
    </location>
</feature>
<feature type="compositionally biased region" description="Low complexity" evidence="6">
    <location>
        <begin position="939"/>
        <end position="949"/>
    </location>
</feature>
<dbReference type="Gene3D" id="3.40.50.300">
    <property type="entry name" value="P-loop containing nucleotide triphosphate hydrolases"/>
    <property type="match status" value="1"/>
</dbReference>